<proteinExistence type="predicted"/>
<accession>A0ACB8D951</accession>
<gene>
    <name evidence="1" type="ORF">HPB49_024189</name>
</gene>
<comment type="caution">
    <text evidence="1">The sequence shown here is derived from an EMBL/GenBank/DDBJ whole genome shotgun (WGS) entry which is preliminary data.</text>
</comment>
<reference evidence="1" key="1">
    <citation type="submission" date="2020-05" db="EMBL/GenBank/DDBJ databases">
        <title>Large-scale comparative analyses of tick genomes elucidate their genetic diversity and vector capacities.</title>
        <authorList>
            <person name="Jia N."/>
            <person name="Wang J."/>
            <person name="Shi W."/>
            <person name="Du L."/>
            <person name="Sun Y."/>
            <person name="Zhan W."/>
            <person name="Jiang J."/>
            <person name="Wang Q."/>
            <person name="Zhang B."/>
            <person name="Ji P."/>
            <person name="Sakyi L.B."/>
            <person name="Cui X."/>
            <person name="Yuan T."/>
            <person name="Jiang B."/>
            <person name="Yang W."/>
            <person name="Lam T.T.-Y."/>
            <person name="Chang Q."/>
            <person name="Ding S."/>
            <person name="Wang X."/>
            <person name="Zhu J."/>
            <person name="Ruan X."/>
            <person name="Zhao L."/>
            <person name="Wei J."/>
            <person name="Que T."/>
            <person name="Du C."/>
            <person name="Cheng J."/>
            <person name="Dai P."/>
            <person name="Han X."/>
            <person name="Huang E."/>
            <person name="Gao Y."/>
            <person name="Liu J."/>
            <person name="Shao H."/>
            <person name="Ye R."/>
            <person name="Li L."/>
            <person name="Wei W."/>
            <person name="Wang X."/>
            <person name="Wang C."/>
            <person name="Yang T."/>
            <person name="Huo Q."/>
            <person name="Li W."/>
            <person name="Guo W."/>
            <person name="Chen H."/>
            <person name="Zhou L."/>
            <person name="Ni X."/>
            <person name="Tian J."/>
            <person name="Zhou Y."/>
            <person name="Sheng Y."/>
            <person name="Liu T."/>
            <person name="Pan Y."/>
            <person name="Xia L."/>
            <person name="Li J."/>
            <person name="Zhao F."/>
            <person name="Cao W."/>
        </authorList>
    </citation>
    <scope>NUCLEOTIDE SEQUENCE</scope>
    <source>
        <strain evidence="1">Dsil-2018</strain>
    </source>
</reference>
<protein>
    <submittedName>
        <fullName evidence="1">Uncharacterized protein</fullName>
    </submittedName>
</protein>
<evidence type="ECO:0000313" key="2">
    <source>
        <dbReference type="Proteomes" id="UP000821865"/>
    </source>
</evidence>
<organism evidence="1 2">
    <name type="scientific">Dermacentor silvarum</name>
    <name type="common">Tick</name>
    <dbReference type="NCBI Taxonomy" id="543639"/>
    <lineage>
        <taxon>Eukaryota</taxon>
        <taxon>Metazoa</taxon>
        <taxon>Ecdysozoa</taxon>
        <taxon>Arthropoda</taxon>
        <taxon>Chelicerata</taxon>
        <taxon>Arachnida</taxon>
        <taxon>Acari</taxon>
        <taxon>Parasitiformes</taxon>
        <taxon>Ixodida</taxon>
        <taxon>Ixodoidea</taxon>
        <taxon>Ixodidae</taxon>
        <taxon>Rhipicephalinae</taxon>
        <taxon>Dermacentor</taxon>
    </lineage>
</organism>
<evidence type="ECO:0000313" key="1">
    <source>
        <dbReference type="EMBL" id="KAH7960875.1"/>
    </source>
</evidence>
<sequence>MLRMRVKLATQIFSRTVAKGLQFYARRGAPRLYDVEPTVEFTLLLNDLFDALNRRFPAEGLTPGCKDVLIKASAWLDDWEEEVLRGDIHKDAFLTQSTADGLRVTLKSVRELSLYLLEHCGFKYVLTAKMNQDPLECFFGIIRQAGGQNEHPTFPTFLQLYRMLSLYSLLKPPRFGNCVAPEKRQSAFITLADFREIFKSSAAQRTDKLEELKEKLDGLDAILPVLHCVADHSKDLSRIITQRVAAALEAPADLGGTADD</sequence>
<name>A0ACB8D951_DERSI</name>
<dbReference type="Proteomes" id="UP000821865">
    <property type="component" value="Chromosome 3"/>
</dbReference>
<dbReference type="EMBL" id="CM023472">
    <property type="protein sequence ID" value="KAH7960875.1"/>
    <property type="molecule type" value="Genomic_DNA"/>
</dbReference>
<keyword evidence="2" id="KW-1185">Reference proteome</keyword>